<dbReference type="Pfam" id="PF00781">
    <property type="entry name" value="DAGK_cat"/>
    <property type="match status" value="1"/>
</dbReference>
<dbReference type="Proteomes" id="UP000517252">
    <property type="component" value="Unassembled WGS sequence"/>
</dbReference>
<evidence type="ECO:0000259" key="1">
    <source>
        <dbReference type="PROSITE" id="PS50146"/>
    </source>
</evidence>
<dbReference type="GO" id="GO:0005737">
    <property type="term" value="C:cytoplasm"/>
    <property type="evidence" value="ECO:0007669"/>
    <property type="project" value="TreeGrafter"/>
</dbReference>
<gene>
    <name evidence="2" type="ORF">TASIC1_0002050900</name>
</gene>
<dbReference type="InterPro" id="IPR016064">
    <property type="entry name" value="NAD/diacylglycerol_kinase_sf"/>
</dbReference>
<protein>
    <recommendedName>
        <fullName evidence="1">DAGKc domain-containing protein</fullName>
    </recommendedName>
</protein>
<dbReference type="GO" id="GO:0016020">
    <property type="term" value="C:membrane"/>
    <property type="evidence" value="ECO:0007669"/>
    <property type="project" value="TreeGrafter"/>
</dbReference>
<dbReference type="GO" id="GO:0046512">
    <property type="term" value="P:sphingosine biosynthetic process"/>
    <property type="evidence" value="ECO:0007669"/>
    <property type="project" value="TreeGrafter"/>
</dbReference>
<comment type="caution">
    <text evidence="2">The sequence shown here is derived from an EMBL/GenBank/DDBJ whole genome shotgun (WGS) entry which is preliminary data.</text>
</comment>
<dbReference type="AlphaFoldDB" id="A0A6V8QLN4"/>
<dbReference type="Gene3D" id="2.60.200.40">
    <property type="match status" value="1"/>
</dbReference>
<dbReference type="PANTHER" id="PTHR12358:SF108">
    <property type="entry name" value="DAGKC DOMAIN-CONTAINING PROTEIN"/>
    <property type="match status" value="1"/>
</dbReference>
<reference evidence="2 3" key="1">
    <citation type="submission" date="2020-07" db="EMBL/GenBank/DDBJ databases">
        <title>Trichoderma asperellum IC-1 whole genome shotgun sequence.</title>
        <authorList>
            <person name="Kanamasa S."/>
            <person name="Takahashi H."/>
        </authorList>
    </citation>
    <scope>NUCLEOTIDE SEQUENCE [LARGE SCALE GENOMIC DNA]</scope>
    <source>
        <strain evidence="2 3">IC-1</strain>
    </source>
</reference>
<dbReference type="SUPFAM" id="SSF111331">
    <property type="entry name" value="NAD kinase/diacylglycerol kinase-like"/>
    <property type="match status" value="1"/>
</dbReference>
<evidence type="ECO:0000313" key="3">
    <source>
        <dbReference type="Proteomes" id="UP000517252"/>
    </source>
</evidence>
<dbReference type="PANTHER" id="PTHR12358">
    <property type="entry name" value="SPHINGOSINE KINASE"/>
    <property type="match status" value="1"/>
</dbReference>
<name>A0A6V8QLN4_TRIAP</name>
<dbReference type="InterPro" id="IPR001206">
    <property type="entry name" value="Diacylglycerol_kinase_cat_dom"/>
</dbReference>
<accession>A0A6V8QLN4</accession>
<dbReference type="Gene3D" id="3.40.50.10330">
    <property type="entry name" value="Probable inorganic polyphosphate/atp-NAD kinase, domain 1"/>
    <property type="match status" value="1"/>
</dbReference>
<dbReference type="OrthoDB" id="3853857at2759"/>
<proteinExistence type="predicted"/>
<sequence length="488" mass="53568">MTSVELTNVTDVSVLDGVISWKGSSSKNNNTNQVKSQNVIFVLDRSQASSSDKDKAGYIISALVEDSEKSPQERFQLLLLATDSVPDELLQKFRIGGLPDYLKPVKGKQDVDVIVSTKSGVGLSQQFWQTVLQPLWNSVDELSSEVNVLITQDEHSVRNFAQSLGSSTSKSRTVVLLSGDGGVVDLINGGSHDAPQQQPLLAVLPLGTGNALFSSLHKPLWISEDGKIEDISSLVLGLRTLFNGVSANLPLFHASFSPGSRIVKFKPATKEQETSSDDSAAAALHLAKEEIQVSHLYGAVVASYGFHSSLIYESDTPEYRVHGDKRFGMVAQELLRESHAYNAQVDIRHPSSSKWETIPGNEHTYVLITPLSNMERTFTISPASKPLDGKLRLVQFGNIGGERTMDAMMKAYDGGKHVGLKWDDGHEVRYEEVDELRVTILEEDERWHKVCIDGTIVDIPKGGQLSVRKEEKSGFQILVDSRVLPKTS</sequence>
<evidence type="ECO:0000313" key="2">
    <source>
        <dbReference type="EMBL" id="GFP53325.1"/>
    </source>
</evidence>
<dbReference type="InterPro" id="IPR050187">
    <property type="entry name" value="Lipid_Phosphate_FormReg"/>
</dbReference>
<dbReference type="InterPro" id="IPR017438">
    <property type="entry name" value="ATP-NAD_kinase_N"/>
</dbReference>
<dbReference type="GO" id="GO:0001727">
    <property type="term" value="F:lipid kinase activity"/>
    <property type="evidence" value="ECO:0007669"/>
    <property type="project" value="TreeGrafter"/>
</dbReference>
<feature type="domain" description="DAGKc" evidence="1">
    <location>
        <begin position="106"/>
        <end position="233"/>
    </location>
</feature>
<organism evidence="2 3">
    <name type="scientific">Trichoderma asperellum</name>
    <name type="common">Filamentous fungus</name>
    <dbReference type="NCBI Taxonomy" id="101201"/>
    <lineage>
        <taxon>Eukaryota</taxon>
        <taxon>Fungi</taxon>
        <taxon>Dikarya</taxon>
        <taxon>Ascomycota</taxon>
        <taxon>Pezizomycotina</taxon>
        <taxon>Sordariomycetes</taxon>
        <taxon>Hypocreomycetidae</taxon>
        <taxon>Hypocreales</taxon>
        <taxon>Hypocreaceae</taxon>
        <taxon>Trichoderma</taxon>
    </lineage>
</organism>
<dbReference type="EMBL" id="BLZH01000002">
    <property type="protein sequence ID" value="GFP53325.1"/>
    <property type="molecule type" value="Genomic_DNA"/>
</dbReference>
<dbReference type="PROSITE" id="PS50146">
    <property type="entry name" value="DAGK"/>
    <property type="match status" value="1"/>
</dbReference>